<reference evidence="1 2" key="1">
    <citation type="submission" date="2019-07" db="EMBL/GenBank/DDBJ databases">
        <authorList>
            <person name="Garlena R.A."/>
            <person name="Russell D.A."/>
            <person name="Pope W.H."/>
            <person name="Jacobs-Sera D."/>
            <person name="Hatfull G.F."/>
        </authorList>
    </citation>
    <scope>NUCLEOTIDE SEQUENCE [LARGE SCALE GENOMIC DNA]</scope>
</reference>
<evidence type="ECO:0000313" key="2">
    <source>
        <dbReference type="Proteomes" id="UP000327026"/>
    </source>
</evidence>
<dbReference type="EMBL" id="MN234188">
    <property type="protein sequence ID" value="QFG10458.1"/>
    <property type="molecule type" value="Genomic_DNA"/>
</dbReference>
<dbReference type="GeneID" id="64871758"/>
<accession>A0A5J6TJ98</accession>
<keyword evidence="2" id="KW-1185">Reference proteome</keyword>
<name>A0A5J6TJ98_9CAUD</name>
<gene>
    <name evidence="1" type="primary">88</name>
    <name evidence="1" type="ORF">PBI_ANTHONY_88</name>
</gene>
<dbReference type="Proteomes" id="UP000327026">
    <property type="component" value="Segment"/>
</dbReference>
<dbReference type="Pfam" id="PF17441">
    <property type="entry name" value="DUF5419"/>
    <property type="match status" value="1"/>
</dbReference>
<evidence type="ECO:0000313" key="1">
    <source>
        <dbReference type="EMBL" id="QFG10458.1"/>
    </source>
</evidence>
<dbReference type="InterPro" id="IPR039451">
    <property type="entry name" value="DUF5419"/>
</dbReference>
<dbReference type="RefSeq" id="YP_010062124.1">
    <property type="nucleotide sequence ID" value="NC_054790.1"/>
</dbReference>
<dbReference type="KEGG" id="vg:64871758"/>
<sequence length="65" mass="7592">MRQGMYTNETMSFEAWLARIDRSMIRQVGVGYRDIGDWAWRDAYDNGVTTLEAAREALREEGLYV</sequence>
<proteinExistence type="predicted"/>
<protein>
    <submittedName>
        <fullName evidence="1">Uncharacterized protein</fullName>
    </submittedName>
</protein>
<organism evidence="1 2">
    <name type="scientific">Mycobacterium phage Anthony</name>
    <dbReference type="NCBI Taxonomy" id="2599857"/>
    <lineage>
        <taxon>Viruses</taxon>
        <taxon>Duplodnaviria</taxon>
        <taxon>Heunggongvirae</taxon>
        <taxon>Uroviricota</taxon>
        <taxon>Caudoviricetes</taxon>
        <taxon>Anthonyvirus</taxon>
        <taxon>Anthonyvirus anthony</taxon>
    </lineage>
</organism>